<feature type="compositionally biased region" description="Gly residues" evidence="1">
    <location>
        <begin position="62"/>
        <end position="73"/>
    </location>
</feature>
<evidence type="ECO:0000313" key="3">
    <source>
        <dbReference type="Proteomes" id="UP001341840"/>
    </source>
</evidence>
<feature type="region of interest" description="Disordered" evidence="1">
    <location>
        <begin position="1"/>
        <end position="24"/>
    </location>
</feature>
<evidence type="ECO:0000313" key="2">
    <source>
        <dbReference type="EMBL" id="MED6112366.1"/>
    </source>
</evidence>
<feature type="compositionally biased region" description="Low complexity" evidence="1">
    <location>
        <begin position="74"/>
        <end position="84"/>
    </location>
</feature>
<evidence type="ECO:0000256" key="1">
    <source>
        <dbReference type="SAM" id="MobiDB-lite"/>
    </source>
</evidence>
<name>A0ABU6QK68_9FABA</name>
<protein>
    <submittedName>
        <fullName evidence="2">Uncharacterized protein</fullName>
    </submittedName>
</protein>
<reference evidence="2 3" key="1">
    <citation type="journal article" date="2023" name="Plants (Basel)">
        <title>Bridging the Gap: Combining Genomics and Transcriptomics Approaches to Understand Stylosanthes scabra, an Orphan Legume from the Brazilian Caatinga.</title>
        <authorList>
            <person name="Ferreira-Neto J.R.C."/>
            <person name="da Silva M.D."/>
            <person name="Binneck E."/>
            <person name="de Melo N.F."/>
            <person name="da Silva R.H."/>
            <person name="de Melo A.L.T.M."/>
            <person name="Pandolfi V."/>
            <person name="Bustamante F.O."/>
            <person name="Brasileiro-Vidal A.C."/>
            <person name="Benko-Iseppon A.M."/>
        </authorList>
    </citation>
    <scope>NUCLEOTIDE SEQUENCE [LARGE SCALE GENOMIC DNA]</scope>
    <source>
        <tissue evidence="2">Leaves</tissue>
    </source>
</reference>
<proteinExistence type="predicted"/>
<sequence>MIVLSSAGNTPFRRPNPAKIEGHTSDDLKYLQLFGRTRRREGQTAATIVDAEWKSEIHDGSEGGGGRECGGGAAATTARRTTGGWQKSGGGEDGRRGIA</sequence>
<dbReference type="EMBL" id="JASCZI010000548">
    <property type="protein sequence ID" value="MED6112366.1"/>
    <property type="molecule type" value="Genomic_DNA"/>
</dbReference>
<gene>
    <name evidence="2" type="ORF">PIB30_061035</name>
</gene>
<organism evidence="2 3">
    <name type="scientific">Stylosanthes scabra</name>
    <dbReference type="NCBI Taxonomy" id="79078"/>
    <lineage>
        <taxon>Eukaryota</taxon>
        <taxon>Viridiplantae</taxon>
        <taxon>Streptophyta</taxon>
        <taxon>Embryophyta</taxon>
        <taxon>Tracheophyta</taxon>
        <taxon>Spermatophyta</taxon>
        <taxon>Magnoliopsida</taxon>
        <taxon>eudicotyledons</taxon>
        <taxon>Gunneridae</taxon>
        <taxon>Pentapetalae</taxon>
        <taxon>rosids</taxon>
        <taxon>fabids</taxon>
        <taxon>Fabales</taxon>
        <taxon>Fabaceae</taxon>
        <taxon>Papilionoideae</taxon>
        <taxon>50 kb inversion clade</taxon>
        <taxon>dalbergioids sensu lato</taxon>
        <taxon>Dalbergieae</taxon>
        <taxon>Pterocarpus clade</taxon>
        <taxon>Stylosanthes</taxon>
    </lineage>
</organism>
<comment type="caution">
    <text evidence="2">The sequence shown here is derived from an EMBL/GenBank/DDBJ whole genome shotgun (WGS) entry which is preliminary data.</text>
</comment>
<accession>A0ABU6QK68</accession>
<feature type="region of interest" description="Disordered" evidence="1">
    <location>
        <begin position="56"/>
        <end position="99"/>
    </location>
</feature>
<feature type="compositionally biased region" description="Basic and acidic residues" evidence="1">
    <location>
        <begin position="90"/>
        <end position="99"/>
    </location>
</feature>
<dbReference type="Proteomes" id="UP001341840">
    <property type="component" value="Unassembled WGS sequence"/>
</dbReference>
<keyword evidence="3" id="KW-1185">Reference proteome</keyword>